<evidence type="ECO:0000256" key="7">
    <source>
        <dbReference type="ARBA" id="ARBA00022989"/>
    </source>
</evidence>
<organism evidence="13 14">
    <name type="scientific">Nonomuraea maheshkhaliensis</name>
    <dbReference type="NCBI Taxonomy" id="419590"/>
    <lineage>
        <taxon>Bacteria</taxon>
        <taxon>Bacillati</taxon>
        <taxon>Actinomycetota</taxon>
        <taxon>Actinomycetes</taxon>
        <taxon>Streptosporangiales</taxon>
        <taxon>Streptosporangiaceae</taxon>
        <taxon>Nonomuraea</taxon>
    </lineage>
</organism>
<evidence type="ECO:0000256" key="6">
    <source>
        <dbReference type="ARBA" id="ARBA00022833"/>
    </source>
</evidence>
<evidence type="ECO:0000256" key="2">
    <source>
        <dbReference type="ARBA" id="ARBA00022670"/>
    </source>
</evidence>
<keyword evidence="5 10" id="KW-0378">Hydrolase</keyword>
<dbReference type="PANTHER" id="PTHR43221">
    <property type="entry name" value="PROTEASE HTPX"/>
    <property type="match status" value="1"/>
</dbReference>
<evidence type="ECO:0000256" key="9">
    <source>
        <dbReference type="ARBA" id="ARBA00023136"/>
    </source>
</evidence>
<proteinExistence type="inferred from homology"/>
<dbReference type="Proteomes" id="UP001500064">
    <property type="component" value="Unassembled WGS sequence"/>
</dbReference>
<keyword evidence="1" id="KW-1003">Cell membrane</keyword>
<evidence type="ECO:0000256" key="5">
    <source>
        <dbReference type="ARBA" id="ARBA00022801"/>
    </source>
</evidence>
<dbReference type="Pfam" id="PF01435">
    <property type="entry name" value="Peptidase_M48"/>
    <property type="match status" value="1"/>
</dbReference>
<protein>
    <submittedName>
        <fullName evidence="13">Zinc metalloprotease HtpX</fullName>
    </submittedName>
</protein>
<dbReference type="EMBL" id="BAAAMU010000093">
    <property type="protein sequence ID" value="GAA1672577.1"/>
    <property type="molecule type" value="Genomic_DNA"/>
</dbReference>
<name>A0ABN2GK15_9ACTN</name>
<dbReference type="InterPro" id="IPR001915">
    <property type="entry name" value="Peptidase_M48"/>
</dbReference>
<feature type="transmembrane region" description="Helical" evidence="11">
    <location>
        <begin position="12"/>
        <end position="30"/>
    </location>
</feature>
<reference evidence="13 14" key="1">
    <citation type="journal article" date="2019" name="Int. J. Syst. Evol. Microbiol.">
        <title>The Global Catalogue of Microorganisms (GCM) 10K type strain sequencing project: providing services to taxonomists for standard genome sequencing and annotation.</title>
        <authorList>
            <consortium name="The Broad Institute Genomics Platform"/>
            <consortium name="The Broad Institute Genome Sequencing Center for Infectious Disease"/>
            <person name="Wu L."/>
            <person name="Ma J."/>
        </authorList>
    </citation>
    <scope>NUCLEOTIDE SEQUENCE [LARGE SCALE GENOMIC DNA]</scope>
    <source>
        <strain evidence="13 14">JCM 13929</strain>
    </source>
</reference>
<keyword evidence="9 11" id="KW-0472">Membrane</keyword>
<comment type="cofactor">
    <cofactor evidence="10">
        <name>Zn(2+)</name>
        <dbReference type="ChEBI" id="CHEBI:29105"/>
    </cofactor>
    <text evidence="10">Binds 1 zinc ion per subunit.</text>
</comment>
<gene>
    <name evidence="13" type="primary">htpX_3</name>
    <name evidence="13" type="ORF">GCM10009733_082150</name>
</gene>
<feature type="transmembrane region" description="Helical" evidence="11">
    <location>
        <begin position="148"/>
        <end position="168"/>
    </location>
</feature>
<evidence type="ECO:0000256" key="4">
    <source>
        <dbReference type="ARBA" id="ARBA00022723"/>
    </source>
</evidence>
<accession>A0ABN2GK15</accession>
<evidence type="ECO:0000313" key="14">
    <source>
        <dbReference type="Proteomes" id="UP001500064"/>
    </source>
</evidence>
<comment type="caution">
    <text evidence="13">The sequence shown here is derived from an EMBL/GenBank/DDBJ whole genome shotgun (WGS) entry which is preliminary data.</text>
</comment>
<keyword evidence="7 11" id="KW-1133">Transmembrane helix</keyword>
<evidence type="ECO:0000256" key="10">
    <source>
        <dbReference type="RuleBase" id="RU003983"/>
    </source>
</evidence>
<keyword evidence="4" id="KW-0479">Metal-binding</keyword>
<feature type="transmembrane region" description="Helical" evidence="11">
    <location>
        <begin position="188"/>
        <end position="213"/>
    </location>
</feature>
<feature type="transmembrane region" description="Helical" evidence="11">
    <location>
        <begin position="36"/>
        <end position="55"/>
    </location>
</feature>
<dbReference type="PANTHER" id="PTHR43221:SF2">
    <property type="entry name" value="PROTEASE HTPX HOMOLOG"/>
    <property type="match status" value="1"/>
</dbReference>
<evidence type="ECO:0000259" key="12">
    <source>
        <dbReference type="Pfam" id="PF01435"/>
    </source>
</evidence>
<sequence>MARRSAQGLVPRMIVAMALLALVYAVPIGLALLSGIVVPVVVVAVALAVLPQWWATEWMARQATRARIVSPEEQPELHAVLDRLCALNDLPKPRVAVSDDPRPNAFTLGRSRRHTTVMVTQGLLDTLEPDELTVAMAHEVAHIRHRDVAFMTLAGSLTIAMAWGMRVARRYARRHSRPVPFLQQVRDLPVMFFLASFASWIAVLWVFSVLARLPLRALSRSRELAADHDAAVQTGQPALLAATLLKISGCGIPGTDLRAATIPAVGLVAAEPARHGWWSSHPTIAQRVNRLT</sequence>
<evidence type="ECO:0000256" key="8">
    <source>
        <dbReference type="ARBA" id="ARBA00023049"/>
    </source>
</evidence>
<keyword evidence="6 10" id="KW-0862">Zinc</keyword>
<feature type="domain" description="Peptidase M48" evidence="12">
    <location>
        <begin position="71"/>
        <end position="291"/>
    </location>
</feature>
<dbReference type="GO" id="GO:0008237">
    <property type="term" value="F:metallopeptidase activity"/>
    <property type="evidence" value="ECO:0007669"/>
    <property type="project" value="UniProtKB-KW"/>
</dbReference>
<dbReference type="Gene3D" id="3.30.2010.10">
    <property type="entry name" value="Metalloproteases ('zincins'), catalytic domain"/>
    <property type="match status" value="1"/>
</dbReference>
<dbReference type="CDD" id="cd07327">
    <property type="entry name" value="M48B_HtpX_like"/>
    <property type="match status" value="1"/>
</dbReference>
<evidence type="ECO:0000256" key="11">
    <source>
        <dbReference type="SAM" id="Phobius"/>
    </source>
</evidence>
<dbReference type="InterPro" id="IPR050083">
    <property type="entry name" value="HtpX_protease"/>
</dbReference>
<evidence type="ECO:0000256" key="3">
    <source>
        <dbReference type="ARBA" id="ARBA00022692"/>
    </source>
</evidence>
<evidence type="ECO:0000256" key="1">
    <source>
        <dbReference type="ARBA" id="ARBA00022475"/>
    </source>
</evidence>
<keyword evidence="2 10" id="KW-0645">Protease</keyword>
<keyword evidence="3 11" id="KW-0812">Transmembrane</keyword>
<keyword evidence="8 10" id="KW-0482">Metalloprotease</keyword>
<keyword evidence="14" id="KW-1185">Reference proteome</keyword>
<evidence type="ECO:0000313" key="13">
    <source>
        <dbReference type="EMBL" id="GAA1672577.1"/>
    </source>
</evidence>
<comment type="similarity">
    <text evidence="10">Belongs to the peptidase M48 family.</text>
</comment>